<dbReference type="Pfam" id="PF00072">
    <property type="entry name" value="Response_reg"/>
    <property type="match status" value="1"/>
</dbReference>
<evidence type="ECO:0000256" key="1">
    <source>
        <dbReference type="ARBA" id="ARBA00023012"/>
    </source>
</evidence>
<dbReference type="PANTHER" id="PTHR48111">
    <property type="entry name" value="REGULATOR OF RPOS"/>
    <property type="match status" value="1"/>
</dbReference>
<dbReference type="Proteomes" id="UP000316093">
    <property type="component" value="Chromosome"/>
</dbReference>
<dbReference type="Pfam" id="PF04397">
    <property type="entry name" value="LytTR"/>
    <property type="match status" value="1"/>
</dbReference>
<dbReference type="GO" id="GO:0032993">
    <property type="term" value="C:protein-DNA complex"/>
    <property type="evidence" value="ECO:0007669"/>
    <property type="project" value="TreeGrafter"/>
</dbReference>
<dbReference type="PANTHER" id="PTHR48111:SF3">
    <property type="entry name" value="TRANSCRIPTIONAL REGULATORY PROTEIN BTSR"/>
    <property type="match status" value="1"/>
</dbReference>
<protein>
    <submittedName>
        <fullName evidence="6">Response regulator transcription factor</fullName>
    </submittedName>
</protein>
<dbReference type="GO" id="GO:0006355">
    <property type="term" value="P:regulation of DNA-templated transcription"/>
    <property type="evidence" value="ECO:0007669"/>
    <property type="project" value="TreeGrafter"/>
</dbReference>
<dbReference type="InterPro" id="IPR007492">
    <property type="entry name" value="LytTR_DNA-bd_dom"/>
</dbReference>
<feature type="modified residue" description="4-aspartylphosphate" evidence="3">
    <location>
        <position position="53"/>
    </location>
</feature>
<dbReference type="Gene3D" id="3.40.50.2300">
    <property type="match status" value="1"/>
</dbReference>
<evidence type="ECO:0000259" key="5">
    <source>
        <dbReference type="PROSITE" id="PS50930"/>
    </source>
</evidence>
<dbReference type="SMART" id="SM00448">
    <property type="entry name" value="REC"/>
    <property type="match status" value="1"/>
</dbReference>
<dbReference type="PROSITE" id="PS50110">
    <property type="entry name" value="RESPONSE_REGULATORY"/>
    <property type="match status" value="1"/>
</dbReference>
<reference evidence="6 7" key="1">
    <citation type="submission" date="2019-06" db="EMBL/GenBank/DDBJ databases">
        <title>A complete genome sequence for Luteibacter pinisoli MAH-14.</title>
        <authorList>
            <person name="Baltrus D.A."/>
        </authorList>
    </citation>
    <scope>NUCLEOTIDE SEQUENCE [LARGE SCALE GENOMIC DNA]</scope>
    <source>
        <strain evidence="6 7">MAH-14</strain>
    </source>
</reference>
<dbReference type="InterPro" id="IPR039420">
    <property type="entry name" value="WalR-like"/>
</dbReference>
<dbReference type="KEGG" id="lpy:FIV34_20505"/>
<keyword evidence="7" id="KW-1185">Reference proteome</keyword>
<dbReference type="InterPro" id="IPR001789">
    <property type="entry name" value="Sig_transdc_resp-reg_receiver"/>
</dbReference>
<accession>A0A4Y5Z7C1</accession>
<dbReference type="OrthoDB" id="236568at2"/>
<dbReference type="EMBL" id="CP041046">
    <property type="protein sequence ID" value="QDE41410.1"/>
    <property type="molecule type" value="Genomic_DNA"/>
</dbReference>
<dbReference type="GO" id="GO:0005829">
    <property type="term" value="C:cytosol"/>
    <property type="evidence" value="ECO:0007669"/>
    <property type="project" value="TreeGrafter"/>
</dbReference>
<gene>
    <name evidence="6" type="ORF">FIV34_20505</name>
</gene>
<name>A0A4Y5Z7C1_9GAMM</name>
<dbReference type="SMART" id="SM00850">
    <property type="entry name" value="LytTR"/>
    <property type="match status" value="1"/>
</dbReference>
<dbReference type="GO" id="GO:0000156">
    <property type="term" value="F:phosphorelay response regulator activity"/>
    <property type="evidence" value="ECO:0007669"/>
    <property type="project" value="TreeGrafter"/>
</dbReference>
<dbReference type="AlphaFoldDB" id="A0A4Y5Z7C1"/>
<evidence type="ECO:0000256" key="3">
    <source>
        <dbReference type="PROSITE-ProRule" id="PRU00169"/>
    </source>
</evidence>
<feature type="domain" description="HTH LytTR-type" evidence="5">
    <location>
        <begin position="130"/>
        <end position="234"/>
    </location>
</feature>
<evidence type="ECO:0000256" key="2">
    <source>
        <dbReference type="ARBA" id="ARBA00023125"/>
    </source>
</evidence>
<evidence type="ECO:0000313" key="6">
    <source>
        <dbReference type="EMBL" id="QDE41410.1"/>
    </source>
</evidence>
<keyword evidence="2" id="KW-0238">DNA-binding</keyword>
<dbReference type="PROSITE" id="PS50930">
    <property type="entry name" value="HTH_LYTTR"/>
    <property type="match status" value="1"/>
</dbReference>
<organism evidence="6 7">
    <name type="scientific">Luteibacter pinisoli</name>
    <dbReference type="NCBI Taxonomy" id="2589080"/>
    <lineage>
        <taxon>Bacteria</taxon>
        <taxon>Pseudomonadati</taxon>
        <taxon>Pseudomonadota</taxon>
        <taxon>Gammaproteobacteria</taxon>
        <taxon>Lysobacterales</taxon>
        <taxon>Rhodanobacteraceae</taxon>
        <taxon>Luteibacter</taxon>
    </lineage>
</organism>
<dbReference type="InterPro" id="IPR011006">
    <property type="entry name" value="CheY-like_superfamily"/>
</dbReference>
<keyword evidence="1" id="KW-0902">Two-component regulatory system</keyword>
<evidence type="ECO:0000259" key="4">
    <source>
        <dbReference type="PROSITE" id="PS50110"/>
    </source>
</evidence>
<sequence length="236" mass="25450">MRVLVADDEPLARARLASLLARRSDVEVVGSVGDGDAVLAACASHRPDVLLLDIEMPGLSGTAVAAKLASLPVRPQIVFCTAYEQHALSAFELGATDYLLKPVRAERLDEALDRAASRLAPAQPQRGGWLRARSGGDEVRIPLADVLLLTAGEKYVTVEHVGGARLIDDSLRQLEVALGERVIRLHRNCLVPRDRLVGLRSLADGRVLARLAGTESTPEVSRRNLPAVRQLLRTDA</sequence>
<dbReference type="SUPFAM" id="SSF52172">
    <property type="entry name" value="CheY-like"/>
    <property type="match status" value="1"/>
</dbReference>
<dbReference type="RefSeq" id="WP_139985395.1">
    <property type="nucleotide sequence ID" value="NZ_CP041046.1"/>
</dbReference>
<proteinExistence type="predicted"/>
<dbReference type="GO" id="GO:0000976">
    <property type="term" value="F:transcription cis-regulatory region binding"/>
    <property type="evidence" value="ECO:0007669"/>
    <property type="project" value="TreeGrafter"/>
</dbReference>
<dbReference type="Gene3D" id="2.40.50.1020">
    <property type="entry name" value="LytTr DNA-binding domain"/>
    <property type="match status" value="1"/>
</dbReference>
<feature type="domain" description="Response regulatory" evidence="4">
    <location>
        <begin position="2"/>
        <end position="116"/>
    </location>
</feature>
<keyword evidence="3" id="KW-0597">Phosphoprotein</keyword>
<evidence type="ECO:0000313" key="7">
    <source>
        <dbReference type="Proteomes" id="UP000316093"/>
    </source>
</evidence>